<dbReference type="EMBL" id="CP009393">
    <property type="protein sequence ID" value="AIN98725.1"/>
    <property type="molecule type" value="Genomic_DNA"/>
</dbReference>
<dbReference type="KEGG" id="lpan:LPMP_240920"/>
<evidence type="ECO:0008006" key="3">
    <source>
        <dbReference type="Google" id="ProtNLM"/>
    </source>
</evidence>
<accession>A0A088RS74</accession>
<dbReference type="VEuPathDB" id="TriTrypDB:LPMP_240920"/>
<organism evidence="1 2">
    <name type="scientific">Leishmania panamensis</name>
    <dbReference type="NCBI Taxonomy" id="5679"/>
    <lineage>
        <taxon>Eukaryota</taxon>
        <taxon>Discoba</taxon>
        <taxon>Euglenozoa</taxon>
        <taxon>Kinetoplastea</taxon>
        <taxon>Metakinetoplastina</taxon>
        <taxon>Trypanosomatida</taxon>
        <taxon>Trypanosomatidae</taxon>
        <taxon>Leishmaniinae</taxon>
        <taxon>Leishmania</taxon>
        <taxon>Leishmania guyanensis species complex</taxon>
    </lineage>
</organism>
<evidence type="ECO:0000313" key="2">
    <source>
        <dbReference type="Proteomes" id="UP000063063"/>
    </source>
</evidence>
<dbReference type="OrthoDB" id="270989at2759"/>
<dbReference type="VEuPathDB" id="TriTrypDB:LPAL13_240015200"/>
<reference evidence="1 2" key="1">
    <citation type="journal article" date="2015" name="Sci. Rep.">
        <title>The genome of Leishmania panamensis: insights into genomics of the L. (Viannia) subgenus.</title>
        <authorList>
            <person name="Llanes A."/>
            <person name="Restrepo C.M."/>
            <person name="Vecchio G.D."/>
            <person name="Anguizola F.J."/>
            <person name="Lleonart R."/>
        </authorList>
    </citation>
    <scope>NUCLEOTIDE SEQUENCE [LARGE SCALE GENOMIC DNA]</scope>
    <source>
        <strain evidence="1 2">MHOM/PA/94/PSC-1</strain>
    </source>
</reference>
<gene>
    <name evidence="1" type="ORF">LPMP_240920</name>
</gene>
<dbReference type="eggNOG" id="ENOG502S9RE">
    <property type="taxonomic scope" value="Eukaryota"/>
</dbReference>
<dbReference type="AlphaFoldDB" id="A0A088RS74"/>
<proteinExistence type="predicted"/>
<keyword evidence="2" id="KW-1185">Reference proteome</keyword>
<dbReference type="GeneID" id="22575501"/>
<sequence>MSAFMEKYHIRKVLGISMSVVQSFWHWTRDRLWPIYSAAVVISLFQMIAVASEKQILADHYYGDVDGKFEETKDDLVRDAKKLFNEEVAVAVKEHVWQLPPAAFRREYNSRLGSA</sequence>
<dbReference type="RefSeq" id="XP_010699432.1">
    <property type="nucleotide sequence ID" value="XM_010701130.1"/>
</dbReference>
<name>A0A088RS74_LEIPA</name>
<evidence type="ECO:0000313" key="1">
    <source>
        <dbReference type="EMBL" id="AIN98725.1"/>
    </source>
</evidence>
<dbReference type="Proteomes" id="UP000063063">
    <property type="component" value="Chromosome 24"/>
</dbReference>
<protein>
    <recommendedName>
        <fullName evidence="3">Archaic Translocase of outer membrane 14 kDa subunit</fullName>
    </recommendedName>
</protein>